<keyword evidence="4" id="KW-1133">Transmembrane helix</keyword>
<feature type="domain" description="AprE-like beta-barrel" evidence="9">
    <location>
        <begin position="439"/>
        <end position="528"/>
    </location>
</feature>
<evidence type="ECO:0000313" key="10">
    <source>
        <dbReference type="EMBL" id="GBG18258.1"/>
    </source>
</evidence>
<dbReference type="SUPFAM" id="SSF111369">
    <property type="entry name" value="HlyD-like secretion proteins"/>
    <property type="match status" value="1"/>
</dbReference>
<dbReference type="EMBL" id="BDUD01000001">
    <property type="protein sequence ID" value="GBG18258.1"/>
    <property type="molecule type" value="Genomic_DNA"/>
</dbReference>
<keyword evidence="3" id="KW-0812">Transmembrane</keyword>
<comment type="similarity">
    <text evidence="2">Belongs to the membrane fusion protein (MFP) (TC 8.A.1) family.</text>
</comment>
<evidence type="ECO:0000259" key="9">
    <source>
        <dbReference type="Pfam" id="PF26002"/>
    </source>
</evidence>
<dbReference type="Pfam" id="PF26002">
    <property type="entry name" value="Beta-barrel_AprE"/>
    <property type="match status" value="1"/>
</dbReference>
<evidence type="ECO:0000256" key="3">
    <source>
        <dbReference type="ARBA" id="ARBA00022692"/>
    </source>
</evidence>
<keyword evidence="5" id="KW-0472">Membrane</keyword>
<evidence type="ECO:0000259" key="8">
    <source>
        <dbReference type="Pfam" id="PF00364"/>
    </source>
</evidence>
<evidence type="ECO:0000256" key="4">
    <source>
        <dbReference type="ARBA" id="ARBA00022989"/>
    </source>
</evidence>
<dbReference type="PRINTS" id="PR01490">
    <property type="entry name" value="RTXTOXIND"/>
</dbReference>
<dbReference type="InterPro" id="IPR050739">
    <property type="entry name" value="MFP"/>
</dbReference>
<evidence type="ECO:0000256" key="6">
    <source>
        <dbReference type="SAM" id="Coils"/>
    </source>
</evidence>
<comment type="caution">
    <text evidence="10">The sequence shown here is derived from an EMBL/GenBank/DDBJ whole genome shotgun (WGS) entry which is preliminary data.</text>
</comment>
<dbReference type="AlphaFoldDB" id="A0A2R5FLC8"/>
<accession>A0A2R5FLC8</accession>
<feature type="region of interest" description="Disordered" evidence="7">
    <location>
        <begin position="39"/>
        <end position="64"/>
    </location>
</feature>
<evidence type="ECO:0000256" key="5">
    <source>
        <dbReference type="ARBA" id="ARBA00023136"/>
    </source>
</evidence>
<dbReference type="Proteomes" id="UP000245124">
    <property type="component" value="Unassembled WGS sequence"/>
</dbReference>
<name>A0A2R5FLC8_NOSCO</name>
<dbReference type="Gene3D" id="2.40.50.100">
    <property type="match status" value="1"/>
</dbReference>
<evidence type="ECO:0000256" key="2">
    <source>
        <dbReference type="ARBA" id="ARBA00009477"/>
    </source>
</evidence>
<dbReference type="Pfam" id="PF00364">
    <property type="entry name" value="Biotin_lipoyl"/>
    <property type="match status" value="1"/>
</dbReference>
<evidence type="ECO:0000256" key="7">
    <source>
        <dbReference type="SAM" id="MobiDB-lite"/>
    </source>
</evidence>
<feature type="domain" description="Lipoyl-binding" evidence="8">
    <location>
        <begin position="144"/>
        <end position="176"/>
    </location>
</feature>
<protein>
    <submittedName>
        <fullName evidence="10">HlyD family secretion protein</fullName>
    </submittedName>
</protein>
<reference evidence="10 11" key="1">
    <citation type="submission" date="2017-06" db="EMBL/GenBank/DDBJ databases">
        <title>Genome sequencing of cyanobaciteial culture collection at National Institute for Environmental Studies (NIES).</title>
        <authorList>
            <person name="Hirose Y."/>
            <person name="Shimura Y."/>
            <person name="Fujisawa T."/>
            <person name="Nakamura Y."/>
            <person name="Kawachi M."/>
        </authorList>
    </citation>
    <scope>NUCLEOTIDE SEQUENCE [LARGE SCALE GENOMIC DNA]</scope>
    <source>
        <strain evidence="10 11">NIES-4072</strain>
    </source>
</reference>
<evidence type="ECO:0000313" key="11">
    <source>
        <dbReference type="Proteomes" id="UP000245124"/>
    </source>
</evidence>
<comment type="subcellular location">
    <subcellularLocation>
        <location evidence="1">Membrane</location>
        <topology evidence="1">Single-pass membrane protein</topology>
    </subcellularLocation>
</comment>
<dbReference type="InterPro" id="IPR058982">
    <property type="entry name" value="Beta-barrel_AprE"/>
</dbReference>
<dbReference type="InterPro" id="IPR000089">
    <property type="entry name" value="Biotin_lipoyl"/>
</dbReference>
<dbReference type="Gene3D" id="2.40.30.170">
    <property type="match status" value="1"/>
</dbReference>
<dbReference type="GO" id="GO:0016020">
    <property type="term" value="C:membrane"/>
    <property type="evidence" value="ECO:0007669"/>
    <property type="project" value="UniProtKB-SubCell"/>
</dbReference>
<dbReference type="PANTHER" id="PTHR30386">
    <property type="entry name" value="MEMBRANE FUSION SUBUNIT OF EMRAB-TOLC MULTIDRUG EFFLUX PUMP"/>
    <property type="match status" value="1"/>
</dbReference>
<feature type="coiled-coil region" evidence="6">
    <location>
        <begin position="323"/>
        <end position="389"/>
    </location>
</feature>
<gene>
    <name evidence="10" type="ORF">NIES4072_19220</name>
</gene>
<keyword evidence="11" id="KW-1185">Reference proteome</keyword>
<dbReference type="PANTHER" id="PTHR30386:SF26">
    <property type="entry name" value="TRANSPORT PROTEIN COMB"/>
    <property type="match status" value="1"/>
</dbReference>
<sequence length="552" mass="61888">MGHWLFLPLPPLPPLLPLPPIPHSPLPTPHSLSTVIETKTMPSPNRSSPVPQNETDEYQSYTQQEESVEVAEAESNSQDLYYGTEALLNALPRIWTRGLLYVLIGFAGLFLPWATLSKVDETGSARGRIEPKGATQKLDAQAAGSVKTVMVKEGDTVRAGQVLVELESDVLQTELQQSMSKLQGLQNRQSQLELLKNQLLMSTNLLEQQNKSQELEKIAQVNQAQQNLDAKLSSYDLQKLEKQALVKQAQQQIYTTRDDKQSAKNRLSIDSRQIERFSKLVYDGAVSATQIDQLKKEQQESKRLYSRAVSDIKQAEFRLAEELNRYQVTIKTLESDIKQAKLRLQEEQSSYKSLMQAGKLAVMKNQEQLKDLQAQITAVQSEVAQTRSQITSIKVQIQQRVVRSPINGVIFELPTTKSGAVVQLGQRIAQIAPKNADFVLRASMPNQDSGFLKVGMPVKVKFDAYPFQDYGIVPGKVTWISPDSKITQTPQGNIENYELEITLEQQYVENGNKRIPLGAGQTANAEVIIRQRRVIDFVLDPFKKLQKGGLEI</sequence>
<evidence type="ECO:0000256" key="1">
    <source>
        <dbReference type="ARBA" id="ARBA00004167"/>
    </source>
</evidence>
<keyword evidence="6" id="KW-0175">Coiled coil</keyword>
<feature type="compositionally biased region" description="Polar residues" evidence="7">
    <location>
        <begin position="39"/>
        <end position="62"/>
    </location>
</feature>
<proteinExistence type="inferred from homology"/>
<organism evidence="10 11">
    <name type="scientific">Nostoc commune NIES-4072</name>
    <dbReference type="NCBI Taxonomy" id="2005467"/>
    <lineage>
        <taxon>Bacteria</taxon>
        <taxon>Bacillati</taxon>
        <taxon>Cyanobacteriota</taxon>
        <taxon>Cyanophyceae</taxon>
        <taxon>Nostocales</taxon>
        <taxon>Nostocaceae</taxon>
        <taxon>Nostoc</taxon>
    </lineage>
</organism>